<evidence type="ECO:0000313" key="2">
    <source>
        <dbReference type="Proteomes" id="UP000060778"/>
    </source>
</evidence>
<accession>A0A0U3F1S9</accession>
<organism evidence="1 2">
    <name type="scientific">Ignicoccus islandicus DSM 13165</name>
    <dbReference type="NCBI Taxonomy" id="940295"/>
    <lineage>
        <taxon>Archaea</taxon>
        <taxon>Thermoproteota</taxon>
        <taxon>Thermoprotei</taxon>
        <taxon>Desulfurococcales</taxon>
        <taxon>Desulfurococcaceae</taxon>
        <taxon>Ignicoccus</taxon>
    </lineage>
</organism>
<dbReference type="OrthoDB" id="30985at2157"/>
<protein>
    <submittedName>
        <fullName evidence="1">Uncharacterized protein</fullName>
    </submittedName>
</protein>
<dbReference type="AlphaFoldDB" id="A0A0U3F1S9"/>
<keyword evidence="2" id="KW-1185">Reference proteome</keyword>
<sequence>MVEEEKTGEEKKLDVKALMALVPPASALKQREAKVREKRVRVRWSDVPPTKAKINPQLAQELGISDKLEVAVSGKRFSFEAVKDEKVPVNEVHVNEELMKEHGISDNTIAAVRAQKRT</sequence>
<dbReference type="STRING" id="940295.EYM_01865"/>
<dbReference type="KEGG" id="iis:EYM_01865"/>
<name>A0A0U3F1S9_9CREN</name>
<gene>
    <name evidence="1" type="ORF">EYM_01865</name>
</gene>
<evidence type="ECO:0000313" key="1">
    <source>
        <dbReference type="EMBL" id="ALU11509.1"/>
    </source>
</evidence>
<dbReference type="Proteomes" id="UP000060778">
    <property type="component" value="Chromosome"/>
</dbReference>
<proteinExistence type="predicted"/>
<dbReference type="EMBL" id="CP006867">
    <property type="protein sequence ID" value="ALU11509.1"/>
    <property type="molecule type" value="Genomic_DNA"/>
</dbReference>
<reference evidence="1 2" key="1">
    <citation type="submission" date="2013-11" db="EMBL/GenBank/DDBJ databases">
        <title>Comparative genomics of Ignicoccus.</title>
        <authorList>
            <person name="Podar M."/>
        </authorList>
    </citation>
    <scope>NUCLEOTIDE SEQUENCE [LARGE SCALE GENOMIC DNA]</scope>
    <source>
        <strain evidence="1 2">DSM 13165</strain>
    </source>
</reference>